<dbReference type="eggNOG" id="ENOG5030EJW">
    <property type="taxonomic scope" value="Bacteria"/>
</dbReference>
<name>A0A073K731_9BACI</name>
<comment type="caution">
    <text evidence="2">The sequence shown here is derived from an EMBL/GenBank/DDBJ whole genome shotgun (WGS) entry which is preliminary data.</text>
</comment>
<accession>A0A073K731</accession>
<proteinExistence type="predicted"/>
<dbReference type="EMBL" id="JOTN01000018">
    <property type="protein sequence ID" value="KEK18053.1"/>
    <property type="molecule type" value="Genomic_DNA"/>
</dbReference>
<organism evidence="2 3">
    <name type="scientific">Bacillus manliponensis</name>
    <dbReference type="NCBI Taxonomy" id="574376"/>
    <lineage>
        <taxon>Bacteria</taxon>
        <taxon>Bacillati</taxon>
        <taxon>Bacillota</taxon>
        <taxon>Bacilli</taxon>
        <taxon>Bacillales</taxon>
        <taxon>Bacillaceae</taxon>
        <taxon>Bacillus</taxon>
        <taxon>Bacillus cereus group</taxon>
    </lineage>
</organism>
<dbReference type="Proteomes" id="UP000027822">
    <property type="component" value="Unassembled WGS sequence"/>
</dbReference>
<sequence>MDKLFLYVLNYILLTLFILGALLLFPFFPIFTLFFAFTCMLGIAIVISCTEETKQKESSGQRARL</sequence>
<keyword evidence="1" id="KW-1133">Transmembrane helix</keyword>
<keyword evidence="1" id="KW-0812">Transmembrane</keyword>
<evidence type="ECO:0000313" key="2">
    <source>
        <dbReference type="EMBL" id="KEK18053.1"/>
    </source>
</evidence>
<dbReference type="AlphaFoldDB" id="A0A073K731"/>
<reference evidence="2 3" key="1">
    <citation type="submission" date="2014-06" db="EMBL/GenBank/DDBJ databases">
        <title>Draft genome sequence of Bacillus manliponensis JCM 15802 (MCCC 1A00708).</title>
        <authorList>
            <person name="Lai Q."/>
            <person name="Liu Y."/>
            <person name="Shao Z."/>
        </authorList>
    </citation>
    <scope>NUCLEOTIDE SEQUENCE [LARGE SCALE GENOMIC DNA]</scope>
    <source>
        <strain evidence="2 3">JCM 15802</strain>
    </source>
</reference>
<evidence type="ECO:0000313" key="3">
    <source>
        <dbReference type="Proteomes" id="UP000027822"/>
    </source>
</evidence>
<gene>
    <name evidence="2" type="ORF">BAMA_07675</name>
</gene>
<feature type="transmembrane region" description="Helical" evidence="1">
    <location>
        <begin position="7"/>
        <end position="25"/>
    </location>
</feature>
<evidence type="ECO:0000256" key="1">
    <source>
        <dbReference type="SAM" id="Phobius"/>
    </source>
</evidence>
<protein>
    <submittedName>
        <fullName evidence="2">Uncharacterized protein</fullName>
    </submittedName>
</protein>
<keyword evidence="1" id="KW-0472">Membrane</keyword>
<keyword evidence="3" id="KW-1185">Reference proteome</keyword>
<dbReference type="RefSeq" id="WP_084158050.1">
    <property type="nucleotide sequence ID" value="NZ_CBCSJC010000018.1"/>
</dbReference>
<feature type="transmembrane region" description="Helical" evidence="1">
    <location>
        <begin position="31"/>
        <end position="49"/>
    </location>
</feature>